<accession>A0A8B2U639</accession>
<dbReference type="AlphaFoldDB" id="A0A8B2U639"/>
<dbReference type="Proteomes" id="UP000253998">
    <property type="component" value="Unassembled WGS sequence"/>
</dbReference>
<dbReference type="RefSeq" id="WP_111294376.1">
    <property type="nucleotide sequence ID" value="NZ_QEPM01000001.1"/>
</dbReference>
<comment type="caution">
    <text evidence="1">The sequence shown here is derived from an EMBL/GenBank/DDBJ whole genome shotgun (WGS) entry which is preliminary data.</text>
</comment>
<reference evidence="1 2" key="1">
    <citation type="submission" date="2018-05" db="EMBL/GenBank/DDBJ databases">
        <title>Draft Genome Sequences for a Diverse set of 7 Haemophilus Species.</title>
        <authorList>
            <person name="Nichols M."/>
            <person name="Topaz N."/>
            <person name="Wang X."/>
            <person name="Wang X."/>
            <person name="Boxrud D."/>
        </authorList>
    </citation>
    <scope>NUCLEOTIDE SEQUENCE [LARGE SCALE GENOMIC DNA]</scope>
    <source>
        <strain evidence="1 2">C2001002503</strain>
    </source>
</reference>
<name>A0A8B2U639_9PAST</name>
<protein>
    <submittedName>
        <fullName evidence="1">Uncharacterized protein</fullName>
    </submittedName>
</protein>
<organism evidence="1 2">
    <name type="scientific">Aggregatibacter segnis</name>
    <dbReference type="NCBI Taxonomy" id="739"/>
    <lineage>
        <taxon>Bacteria</taxon>
        <taxon>Pseudomonadati</taxon>
        <taxon>Pseudomonadota</taxon>
        <taxon>Gammaproteobacteria</taxon>
        <taxon>Pasteurellales</taxon>
        <taxon>Pasteurellaceae</taxon>
        <taxon>Aggregatibacter</taxon>
    </lineage>
</organism>
<evidence type="ECO:0000313" key="2">
    <source>
        <dbReference type="Proteomes" id="UP000253998"/>
    </source>
</evidence>
<gene>
    <name evidence="1" type="ORF">DPV83_01055</name>
</gene>
<dbReference type="InterPro" id="IPR049249">
    <property type="entry name" value="DUF6882"/>
</dbReference>
<dbReference type="Pfam" id="PF21813">
    <property type="entry name" value="DUF6882"/>
    <property type="match status" value="1"/>
</dbReference>
<evidence type="ECO:0000313" key="1">
    <source>
        <dbReference type="EMBL" id="RDE72237.1"/>
    </source>
</evidence>
<dbReference type="EMBL" id="QEPM01000001">
    <property type="protein sequence ID" value="RDE72237.1"/>
    <property type="molecule type" value="Genomic_DNA"/>
</dbReference>
<sequence length="234" mass="27136">MLFKKIFGMIQFSGYKSFSSLYDRYAIIGFEKQLDFAERVENLDWNVDLKTGKITFGEQYTYPVQVLGSFSFENQTWLWSWANQAANIPAKLLEQAKEFRAYGKKYKIDELTKSNRELALNDVHSFGLVALGMFESDGYYVGNFGAGALLVMVKDRNLRKTFSLEEEHLRILSVYPQFISLFEIKAQKKVLQNYVTAKEYRIIENTEIHLIARRGEKEIVGIFDEEGRLSQLKG</sequence>
<proteinExistence type="predicted"/>